<evidence type="ECO:0000256" key="4">
    <source>
        <dbReference type="ARBA" id="ARBA00022692"/>
    </source>
</evidence>
<feature type="compositionally biased region" description="Basic and acidic residues" evidence="16">
    <location>
        <begin position="417"/>
        <end position="428"/>
    </location>
</feature>
<evidence type="ECO:0000313" key="19">
    <source>
        <dbReference type="Proteomes" id="UP000192796"/>
    </source>
</evidence>
<dbReference type="GO" id="GO:0009252">
    <property type="term" value="P:peptidoglycan biosynthetic process"/>
    <property type="evidence" value="ECO:0007669"/>
    <property type="project" value="UniProtKB-KW"/>
</dbReference>
<dbReference type="GO" id="GO:0008360">
    <property type="term" value="P:regulation of cell shape"/>
    <property type="evidence" value="ECO:0007669"/>
    <property type="project" value="UniProtKB-KW"/>
</dbReference>
<dbReference type="OrthoDB" id="9812661at2"/>
<dbReference type="PANTHER" id="PTHR30474:SF2">
    <property type="entry name" value="PEPTIDOGLYCAN GLYCOSYLTRANSFERASE FTSW-RELATED"/>
    <property type="match status" value="1"/>
</dbReference>
<dbReference type="GO" id="GO:0051301">
    <property type="term" value="P:cell division"/>
    <property type="evidence" value="ECO:0007669"/>
    <property type="project" value="UniProtKB-KW"/>
</dbReference>
<gene>
    <name evidence="18" type="ORF">A3860_06625</name>
</gene>
<evidence type="ECO:0000256" key="5">
    <source>
        <dbReference type="ARBA" id="ARBA00022960"/>
    </source>
</evidence>
<keyword evidence="5" id="KW-0133">Cell shape</keyword>
<dbReference type="InterPro" id="IPR001182">
    <property type="entry name" value="FtsW/RodA"/>
</dbReference>
<protein>
    <recommendedName>
        <fullName evidence="12">Probable peptidoglycan glycosyltransferase FtsW</fullName>
        <ecNumber evidence="14">2.4.99.28</ecNumber>
    </recommendedName>
    <alternativeName>
        <fullName evidence="13">Cell division protein FtsW</fullName>
    </alternativeName>
    <alternativeName>
        <fullName evidence="10">Cell wall polymerase</fullName>
    </alternativeName>
    <alternativeName>
        <fullName evidence="9">Peptidoglycan polymerase</fullName>
    </alternativeName>
</protein>
<keyword evidence="8 17" id="KW-0472">Membrane</keyword>
<evidence type="ECO:0000256" key="6">
    <source>
        <dbReference type="ARBA" id="ARBA00022984"/>
    </source>
</evidence>
<evidence type="ECO:0000256" key="14">
    <source>
        <dbReference type="ARBA" id="ARBA00044770"/>
    </source>
</evidence>
<feature type="transmembrane region" description="Helical" evidence="17">
    <location>
        <begin position="26"/>
        <end position="49"/>
    </location>
</feature>
<keyword evidence="7 17" id="KW-1133">Transmembrane helix</keyword>
<evidence type="ECO:0000256" key="15">
    <source>
        <dbReference type="ARBA" id="ARBA00049902"/>
    </source>
</evidence>
<dbReference type="RefSeq" id="WP_081152140.1">
    <property type="nucleotide sequence ID" value="NZ_LVYD01000058.1"/>
</dbReference>
<dbReference type="Pfam" id="PF01098">
    <property type="entry name" value="FTSW_RODA_SPOVE"/>
    <property type="match status" value="1"/>
</dbReference>
<feature type="transmembrane region" description="Helical" evidence="17">
    <location>
        <begin position="90"/>
        <end position="110"/>
    </location>
</feature>
<feature type="transmembrane region" description="Helical" evidence="17">
    <location>
        <begin position="163"/>
        <end position="196"/>
    </location>
</feature>
<evidence type="ECO:0000256" key="1">
    <source>
        <dbReference type="ARBA" id="ARBA00004141"/>
    </source>
</evidence>
<evidence type="ECO:0000256" key="12">
    <source>
        <dbReference type="ARBA" id="ARBA00041185"/>
    </source>
</evidence>
<dbReference type="GO" id="GO:0008955">
    <property type="term" value="F:peptidoglycan glycosyltransferase activity"/>
    <property type="evidence" value="ECO:0007669"/>
    <property type="project" value="UniProtKB-EC"/>
</dbReference>
<feature type="transmembrane region" description="Helical" evidence="17">
    <location>
        <begin position="203"/>
        <end position="225"/>
    </location>
</feature>
<keyword evidence="4 17" id="KW-0812">Transmembrane</keyword>
<evidence type="ECO:0000256" key="3">
    <source>
        <dbReference type="ARBA" id="ARBA00022679"/>
    </source>
</evidence>
<sequence>MTGANDISLKQTNAGGLLSKTRGDKVIWAIVVLLALVSMLAVYSSTGLLAYKYNRGNTEVYLFKQVIFTAVGLGIIYFSHRVNYTLYSRVARILFMLSIPLLIYTLFFGLKLNEGSRWIRLPIINLTFQTSDLAKLALFMYMSRLLSKKQEVIKDFKKGFIPVITPVAIICILIVPANLSTALLVGATSMLLLFIGRASIKHMLLMVGLAAIPVAILVMLAVGFYDKKEEKCSELPFFLQKGRIPTWISRVQNFIYDSKQVDKDENYQINQAKIAIAKGGLLGLGPGNSQTRNFLPHPYSDFIFAIIIEEYGLAGGGFILFVYLLFLLRSIRIFKKCPYAFGAFLALGLSFTLVIQALINMAVTVNLFPVTGVTLPLVSMGGSSFLFTCLAIGIILSVARNVEQLEAPAADGTAKAATKEKKPKTKTEEVEEEAEEEKEEKPVKAKREKSLKKKEAVETTEEKAAKLNALKPLTEIAMKDMEQGK</sequence>
<dbReference type="STRING" id="1703345.A3860_06625"/>
<dbReference type="GO" id="GO:0015648">
    <property type="term" value="F:lipid-linked peptidoglycan transporter activity"/>
    <property type="evidence" value="ECO:0007669"/>
    <property type="project" value="TreeGrafter"/>
</dbReference>
<evidence type="ECO:0000256" key="13">
    <source>
        <dbReference type="ARBA" id="ARBA00041418"/>
    </source>
</evidence>
<name>A0A1V9FSM1_9BACT</name>
<feature type="transmembrane region" description="Helical" evidence="17">
    <location>
        <begin position="379"/>
        <end position="399"/>
    </location>
</feature>
<dbReference type="AlphaFoldDB" id="A0A1V9FSM1"/>
<evidence type="ECO:0000256" key="9">
    <source>
        <dbReference type="ARBA" id="ARBA00032370"/>
    </source>
</evidence>
<organism evidence="18 19">
    <name type="scientific">Niastella vici</name>
    <dbReference type="NCBI Taxonomy" id="1703345"/>
    <lineage>
        <taxon>Bacteria</taxon>
        <taxon>Pseudomonadati</taxon>
        <taxon>Bacteroidota</taxon>
        <taxon>Chitinophagia</taxon>
        <taxon>Chitinophagales</taxon>
        <taxon>Chitinophagaceae</taxon>
        <taxon>Niastella</taxon>
    </lineage>
</organism>
<reference evidence="18 19" key="1">
    <citation type="submission" date="2016-03" db="EMBL/GenBank/DDBJ databases">
        <title>Niastella vici sp. nov., isolated from farmland soil.</title>
        <authorList>
            <person name="Chen L."/>
            <person name="Wang D."/>
            <person name="Yang S."/>
            <person name="Wang G."/>
        </authorList>
    </citation>
    <scope>NUCLEOTIDE SEQUENCE [LARGE SCALE GENOMIC DNA]</scope>
    <source>
        <strain evidence="18 19">DJ57</strain>
    </source>
</reference>
<feature type="compositionally biased region" description="Basic and acidic residues" evidence="16">
    <location>
        <begin position="453"/>
        <end position="463"/>
    </location>
</feature>
<keyword evidence="3" id="KW-0808">Transferase</keyword>
<proteinExistence type="inferred from homology"/>
<evidence type="ECO:0000256" key="17">
    <source>
        <dbReference type="SAM" id="Phobius"/>
    </source>
</evidence>
<dbReference type="EMBL" id="LVYD01000058">
    <property type="protein sequence ID" value="OQP61379.1"/>
    <property type="molecule type" value="Genomic_DNA"/>
</dbReference>
<feature type="compositionally biased region" description="Acidic residues" evidence="16">
    <location>
        <begin position="429"/>
        <end position="438"/>
    </location>
</feature>
<feature type="transmembrane region" description="Helical" evidence="17">
    <location>
        <begin position="302"/>
        <end position="327"/>
    </location>
</feature>
<evidence type="ECO:0000256" key="11">
    <source>
        <dbReference type="ARBA" id="ARBA00038053"/>
    </source>
</evidence>
<dbReference type="GO" id="GO:0032153">
    <property type="term" value="C:cell division site"/>
    <property type="evidence" value="ECO:0007669"/>
    <property type="project" value="TreeGrafter"/>
</dbReference>
<comment type="subcellular location">
    <subcellularLocation>
        <location evidence="1">Membrane</location>
        <topology evidence="1">Multi-pass membrane protein</topology>
    </subcellularLocation>
</comment>
<keyword evidence="2" id="KW-0328">Glycosyltransferase</keyword>
<comment type="similarity">
    <text evidence="11">Belongs to the SEDS family. FtsW subfamily.</text>
</comment>
<accession>A0A1V9FSM1</accession>
<keyword evidence="6" id="KW-0573">Peptidoglycan synthesis</keyword>
<evidence type="ECO:0000256" key="10">
    <source>
        <dbReference type="ARBA" id="ARBA00033270"/>
    </source>
</evidence>
<evidence type="ECO:0000256" key="2">
    <source>
        <dbReference type="ARBA" id="ARBA00022676"/>
    </source>
</evidence>
<evidence type="ECO:0000256" key="7">
    <source>
        <dbReference type="ARBA" id="ARBA00022989"/>
    </source>
</evidence>
<feature type="transmembrane region" description="Helical" evidence="17">
    <location>
        <begin position="122"/>
        <end position="143"/>
    </location>
</feature>
<evidence type="ECO:0000256" key="8">
    <source>
        <dbReference type="ARBA" id="ARBA00023136"/>
    </source>
</evidence>
<comment type="caution">
    <text evidence="18">The sequence shown here is derived from an EMBL/GenBank/DDBJ whole genome shotgun (WGS) entry which is preliminary data.</text>
</comment>
<keyword evidence="19" id="KW-1185">Reference proteome</keyword>
<dbReference type="EC" id="2.4.99.28" evidence="14"/>
<dbReference type="GO" id="GO:0005886">
    <property type="term" value="C:plasma membrane"/>
    <property type="evidence" value="ECO:0007669"/>
    <property type="project" value="TreeGrafter"/>
</dbReference>
<feature type="region of interest" description="Disordered" evidence="16">
    <location>
        <begin position="412"/>
        <end position="463"/>
    </location>
</feature>
<keyword evidence="18" id="KW-0131">Cell cycle</keyword>
<dbReference type="PANTHER" id="PTHR30474">
    <property type="entry name" value="CELL CYCLE PROTEIN"/>
    <property type="match status" value="1"/>
</dbReference>
<feature type="transmembrane region" description="Helical" evidence="17">
    <location>
        <begin position="61"/>
        <end position="78"/>
    </location>
</feature>
<comment type="catalytic activity">
    <reaction evidence="15">
        <text>[GlcNAc-(1-&gt;4)-Mur2Ac(oyl-L-Ala-gamma-D-Glu-L-Lys-D-Ala-D-Ala)](n)-di-trans,octa-cis-undecaprenyl diphosphate + beta-D-GlcNAc-(1-&gt;4)-Mur2Ac(oyl-L-Ala-gamma-D-Glu-L-Lys-D-Ala-D-Ala)-di-trans,octa-cis-undecaprenyl diphosphate = [GlcNAc-(1-&gt;4)-Mur2Ac(oyl-L-Ala-gamma-D-Glu-L-Lys-D-Ala-D-Ala)](n+1)-di-trans,octa-cis-undecaprenyl diphosphate + di-trans,octa-cis-undecaprenyl diphosphate + H(+)</text>
        <dbReference type="Rhea" id="RHEA:23708"/>
        <dbReference type="Rhea" id="RHEA-COMP:9602"/>
        <dbReference type="Rhea" id="RHEA-COMP:9603"/>
        <dbReference type="ChEBI" id="CHEBI:15378"/>
        <dbReference type="ChEBI" id="CHEBI:58405"/>
        <dbReference type="ChEBI" id="CHEBI:60033"/>
        <dbReference type="ChEBI" id="CHEBI:78435"/>
        <dbReference type="EC" id="2.4.99.28"/>
    </reaction>
</comment>
<evidence type="ECO:0000256" key="16">
    <source>
        <dbReference type="SAM" id="MobiDB-lite"/>
    </source>
</evidence>
<feature type="transmembrane region" description="Helical" evidence="17">
    <location>
        <begin position="339"/>
        <end position="359"/>
    </location>
</feature>
<keyword evidence="18" id="KW-0132">Cell division</keyword>
<evidence type="ECO:0000313" key="18">
    <source>
        <dbReference type="EMBL" id="OQP61379.1"/>
    </source>
</evidence>
<dbReference type="Proteomes" id="UP000192796">
    <property type="component" value="Unassembled WGS sequence"/>
</dbReference>